<protein>
    <submittedName>
        <fullName evidence="3">DUF58 domain-containing protein</fullName>
    </submittedName>
</protein>
<dbReference type="Proteomes" id="UP000239872">
    <property type="component" value="Unassembled WGS sequence"/>
</dbReference>
<evidence type="ECO:0000256" key="1">
    <source>
        <dbReference type="SAM" id="Phobius"/>
    </source>
</evidence>
<name>A0A2S7SSV8_9BACT</name>
<dbReference type="SUPFAM" id="SSF53300">
    <property type="entry name" value="vWA-like"/>
    <property type="match status" value="1"/>
</dbReference>
<proteinExistence type="predicted"/>
<keyword evidence="1" id="KW-0812">Transmembrane</keyword>
<gene>
    <name evidence="3" type="ORF">CJD36_018035</name>
</gene>
<keyword evidence="1" id="KW-0472">Membrane</keyword>
<evidence type="ECO:0000313" key="3">
    <source>
        <dbReference type="EMBL" id="PQJ09824.1"/>
    </source>
</evidence>
<dbReference type="OrthoDB" id="845740at2"/>
<dbReference type="EMBL" id="PPSL01000005">
    <property type="protein sequence ID" value="PQJ09824.1"/>
    <property type="molecule type" value="Genomic_DNA"/>
</dbReference>
<dbReference type="InterPro" id="IPR036465">
    <property type="entry name" value="vWFA_dom_sf"/>
</dbReference>
<evidence type="ECO:0000313" key="4">
    <source>
        <dbReference type="Proteomes" id="UP000239872"/>
    </source>
</evidence>
<dbReference type="Pfam" id="PF01882">
    <property type="entry name" value="DUF58"/>
    <property type="match status" value="1"/>
</dbReference>
<reference evidence="3 4" key="1">
    <citation type="submission" date="2018-01" db="EMBL/GenBank/DDBJ databases">
        <title>A novel member of the phylum Bacteroidetes isolated from glacier ice.</title>
        <authorList>
            <person name="Liu Q."/>
            <person name="Xin Y.-H."/>
        </authorList>
    </citation>
    <scope>NUCLEOTIDE SEQUENCE [LARGE SCALE GENOMIC DNA]</scope>
    <source>
        <strain evidence="3 4">RB1R16</strain>
    </source>
</reference>
<organism evidence="3 4">
    <name type="scientific">Flavipsychrobacter stenotrophus</name>
    <dbReference type="NCBI Taxonomy" id="2077091"/>
    <lineage>
        <taxon>Bacteria</taxon>
        <taxon>Pseudomonadati</taxon>
        <taxon>Bacteroidota</taxon>
        <taxon>Chitinophagia</taxon>
        <taxon>Chitinophagales</taxon>
        <taxon>Chitinophagaceae</taxon>
        <taxon>Flavipsychrobacter</taxon>
    </lineage>
</organism>
<comment type="caution">
    <text evidence="3">The sequence shown here is derived from an EMBL/GenBank/DDBJ whole genome shotgun (WGS) entry which is preliminary data.</text>
</comment>
<accession>A0A2S7SSV8</accession>
<evidence type="ECO:0000259" key="2">
    <source>
        <dbReference type="Pfam" id="PF01882"/>
    </source>
</evidence>
<dbReference type="AlphaFoldDB" id="A0A2S7SSV8"/>
<dbReference type="RefSeq" id="WP_105040596.1">
    <property type="nucleotide sequence ID" value="NZ_PPSL01000005.1"/>
</dbReference>
<feature type="transmembrane region" description="Helical" evidence="1">
    <location>
        <begin position="16"/>
        <end position="34"/>
    </location>
</feature>
<sequence length="448" mass="52238">MGVIRKYIGDLQISNRWYLMLSSCVVLFFVSFFFTFLFRLVFTVTMLVFFFTIVDYVLLFFMKGGLTGHREMASRFSIGDDNEVVIQMENEYPFRVHGFLIDELPVQFQVRDFHLDIAISLQSKAVANYNLKPLSRGEYHFGDLICYVSSPLGLLQRRIILAEPEMVKVYPAFQQLKKYQLQFMATNTQTVAGLKKVRRLGHSLEFEKIKDYVPGDDVRTINWKATARSNSLMVNTFTDARQQQIYCLIDKGRNMKMPFEGMTLLDYSINACLAMLNVALMKQDKAGIITFSNKVNDIVAADRRNNQLHHILETLYKQQTDFKESDYEAVWVTIHKRITQRSLVLFFTNFETYSSLERQLPFLKKIAQNHLICVIFFQNTLLEEIHESTPDDIEGIYIKTIADQFAYEKRQIVKVLRQHGILSILTTPQNLNVDVINKYLEMKARQMV</sequence>
<feature type="transmembrane region" description="Helical" evidence="1">
    <location>
        <begin position="40"/>
        <end position="62"/>
    </location>
</feature>
<dbReference type="PANTHER" id="PTHR33608:SF3">
    <property type="entry name" value="SLR2013 PROTEIN"/>
    <property type="match status" value="1"/>
</dbReference>
<keyword evidence="1" id="KW-1133">Transmembrane helix</keyword>
<keyword evidence="4" id="KW-1185">Reference proteome</keyword>
<dbReference type="InterPro" id="IPR002881">
    <property type="entry name" value="DUF58"/>
</dbReference>
<dbReference type="PANTHER" id="PTHR33608">
    <property type="entry name" value="BLL2464 PROTEIN"/>
    <property type="match status" value="1"/>
</dbReference>
<feature type="domain" description="DUF58" evidence="2">
    <location>
        <begin position="210"/>
        <end position="360"/>
    </location>
</feature>